<comment type="caution">
    <text evidence="1">The sequence shown here is derived from an EMBL/GenBank/DDBJ whole genome shotgun (WGS) entry which is preliminary data.</text>
</comment>
<organism evidence="1">
    <name type="scientific">Planktothricoides sp. SpSt-374</name>
    <dbReference type="NCBI Taxonomy" id="2282167"/>
    <lineage>
        <taxon>Bacteria</taxon>
        <taxon>Bacillati</taxon>
        <taxon>Cyanobacteriota</taxon>
        <taxon>Cyanophyceae</taxon>
        <taxon>Oscillatoriophycideae</taxon>
        <taxon>Oscillatoriales</taxon>
        <taxon>Oscillatoriaceae</taxon>
        <taxon>Planktothricoides</taxon>
    </lineage>
</organism>
<dbReference type="EMBL" id="DSPX01000207">
    <property type="protein sequence ID" value="HGG03038.1"/>
    <property type="molecule type" value="Genomic_DNA"/>
</dbReference>
<evidence type="ECO:0000313" key="1">
    <source>
        <dbReference type="EMBL" id="HGG03038.1"/>
    </source>
</evidence>
<proteinExistence type="predicted"/>
<gene>
    <name evidence="1" type="ORF">ENR15_20950</name>
</gene>
<name>A0A7C3VPN3_9CYAN</name>
<accession>A0A7C3VPN3</accession>
<reference evidence="1" key="1">
    <citation type="journal article" date="2020" name="mSystems">
        <title>Genome- and Community-Level Interaction Insights into Carbon Utilization and Element Cycling Functions of Hydrothermarchaeota in Hydrothermal Sediment.</title>
        <authorList>
            <person name="Zhou Z."/>
            <person name="Liu Y."/>
            <person name="Xu W."/>
            <person name="Pan J."/>
            <person name="Luo Z.H."/>
            <person name="Li M."/>
        </authorList>
    </citation>
    <scope>NUCLEOTIDE SEQUENCE [LARGE SCALE GENOMIC DNA]</scope>
    <source>
        <strain evidence="1">SpSt-374</strain>
    </source>
</reference>
<dbReference type="AlphaFoldDB" id="A0A7C3VPN3"/>
<protein>
    <submittedName>
        <fullName evidence="1">Uncharacterized protein</fullName>
    </submittedName>
</protein>
<sequence length="73" mass="8567">MWLKLQLVQKLLSPAPHPKSLSQRGRGTLKMSHIFLEKAVLSGWDDNFADLSVREFVRVNRIRVYFRDISDRV</sequence>